<dbReference type="AlphaFoldDB" id="A0A9D5CDL0"/>
<name>A0A9D5CDL0_9LILI</name>
<feature type="compositionally biased region" description="Basic and acidic residues" evidence="1">
    <location>
        <begin position="41"/>
        <end position="56"/>
    </location>
</feature>
<feature type="region of interest" description="Disordered" evidence="1">
    <location>
        <begin position="33"/>
        <end position="56"/>
    </location>
</feature>
<reference evidence="2" key="2">
    <citation type="journal article" date="2022" name="Hortic Res">
        <title>The genome of Dioscorea zingiberensis sheds light on the biosynthesis, origin and evolution of the medicinally important diosgenin saponins.</title>
        <authorList>
            <person name="Li Y."/>
            <person name="Tan C."/>
            <person name="Li Z."/>
            <person name="Guo J."/>
            <person name="Li S."/>
            <person name="Chen X."/>
            <person name="Wang C."/>
            <person name="Dai X."/>
            <person name="Yang H."/>
            <person name="Song W."/>
            <person name="Hou L."/>
            <person name="Xu J."/>
            <person name="Tong Z."/>
            <person name="Xu A."/>
            <person name="Yuan X."/>
            <person name="Wang W."/>
            <person name="Yang Q."/>
            <person name="Chen L."/>
            <person name="Sun Z."/>
            <person name="Wang K."/>
            <person name="Pan B."/>
            <person name="Chen J."/>
            <person name="Bao Y."/>
            <person name="Liu F."/>
            <person name="Qi X."/>
            <person name="Gang D.R."/>
            <person name="Wen J."/>
            <person name="Li J."/>
        </authorList>
    </citation>
    <scope>NUCLEOTIDE SEQUENCE</scope>
    <source>
        <strain evidence="2">Dzin_1.0</strain>
    </source>
</reference>
<evidence type="ECO:0000313" key="2">
    <source>
        <dbReference type="EMBL" id="KAJ0970300.1"/>
    </source>
</evidence>
<dbReference type="Proteomes" id="UP001085076">
    <property type="component" value="Miscellaneous, Linkage group lg06"/>
</dbReference>
<protein>
    <submittedName>
        <fullName evidence="2">Uncharacterized protein</fullName>
    </submittedName>
</protein>
<comment type="caution">
    <text evidence="2">The sequence shown here is derived from an EMBL/GenBank/DDBJ whole genome shotgun (WGS) entry which is preliminary data.</text>
</comment>
<evidence type="ECO:0000313" key="3">
    <source>
        <dbReference type="Proteomes" id="UP001085076"/>
    </source>
</evidence>
<organism evidence="2 3">
    <name type="scientific">Dioscorea zingiberensis</name>
    <dbReference type="NCBI Taxonomy" id="325984"/>
    <lineage>
        <taxon>Eukaryota</taxon>
        <taxon>Viridiplantae</taxon>
        <taxon>Streptophyta</taxon>
        <taxon>Embryophyta</taxon>
        <taxon>Tracheophyta</taxon>
        <taxon>Spermatophyta</taxon>
        <taxon>Magnoliopsida</taxon>
        <taxon>Liliopsida</taxon>
        <taxon>Dioscoreales</taxon>
        <taxon>Dioscoreaceae</taxon>
        <taxon>Dioscorea</taxon>
    </lineage>
</organism>
<evidence type="ECO:0000256" key="1">
    <source>
        <dbReference type="SAM" id="MobiDB-lite"/>
    </source>
</evidence>
<proteinExistence type="predicted"/>
<dbReference type="EMBL" id="JAGGNH010000006">
    <property type="protein sequence ID" value="KAJ0970300.1"/>
    <property type="molecule type" value="Genomic_DNA"/>
</dbReference>
<keyword evidence="3" id="KW-1185">Reference proteome</keyword>
<accession>A0A9D5CDL0</accession>
<gene>
    <name evidence="2" type="ORF">J5N97_023177</name>
</gene>
<reference evidence="2" key="1">
    <citation type="submission" date="2021-03" db="EMBL/GenBank/DDBJ databases">
        <authorList>
            <person name="Li Z."/>
            <person name="Yang C."/>
        </authorList>
    </citation>
    <scope>NUCLEOTIDE SEQUENCE</scope>
    <source>
        <strain evidence="2">Dzin_1.0</strain>
        <tissue evidence="2">Leaf</tissue>
    </source>
</reference>
<sequence length="164" mass="18570">MVCLQWLDVDFMDMKSNHKGFIRMKLSHHNGFMEKASSRRPHQDERKASSSRERARLHHESFIDESSMEAWLHGQENKSKTSRELLGRHEELERSFNVLADVVADEDVVDLLNIADGGDNADFDLFFSERVSGKADSEAGKGLSGGFLLDDDDLLGEVRVDDGF</sequence>